<dbReference type="GO" id="GO:0006313">
    <property type="term" value="P:DNA transposition"/>
    <property type="evidence" value="ECO:0007669"/>
    <property type="project" value="InterPro"/>
</dbReference>
<dbReference type="InterPro" id="IPR047650">
    <property type="entry name" value="Transpos_IS110"/>
</dbReference>
<dbReference type="InterPro" id="IPR003346">
    <property type="entry name" value="Transposase_20"/>
</dbReference>
<dbReference type="NCBIfam" id="NF033542">
    <property type="entry name" value="transpos_IS110"/>
    <property type="match status" value="1"/>
</dbReference>
<evidence type="ECO:0000313" key="4">
    <source>
        <dbReference type="EMBL" id="SMX50825.1"/>
    </source>
</evidence>
<dbReference type="OrthoDB" id="8261795at2"/>
<dbReference type="GO" id="GO:0004803">
    <property type="term" value="F:transposase activity"/>
    <property type="evidence" value="ECO:0007669"/>
    <property type="project" value="InterPro"/>
</dbReference>
<keyword evidence="5" id="KW-1185">Reference proteome</keyword>
<dbReference type="AlphaFoldDB" id="A0A238L6V5"/>
<dbReference type="PANTHER" id="PTHR33055:SF3">
    <property type="entry name" value="PUTATIVE TRANSPOSASE FOR IS117-RELATED"/>
    <property type="match status" value="1"/>
</dbReference>
<keyword evidence="1" id="KW-0175">Coiled coil</keyword>
<organism evidence="4 5">
    <name type="scientific">Maliponia aquimaris</name>
    <dbReference type="NCBI Taxonomy" id="1673631"/>
    <lineage>
        <taxon>Bacteria</taxon>
        <taxon>Pseudomonadati</taxon>
        <taxon>Pseudomonadota</taxon>
        <taxon>Alphaproteobacteria</taxon>
        <taxon>Rhodobacterales</taxon>
        <taxon>Paracoccaceae</taxon>
        <taxon>Maliponia</taxon>
    </lineage>
</organism>
<proteinExistence type="predicted"/>
<feature type="coiled-coil region" evidence="1">
    <location>
        <begin position="176"/>
        <end position="203"/>
    </location>
</feature>
<sequence length="339" mass="37374">MDQPITIGLDLAKNVFQVHGVDTEGTVICRRQLRRSQVLVFFARLGPCLVGMEACAGAHHWARELATLGHEVRLMPPAYVKPYVKRGKTDAADAEAICEAVTRPTMRFVPVKSAERQAALLEHKARDFLVRQRTQIVNAIRAHLGEFGIVVPKGIHDVDRLLDAARHVHSTARSALDMLAGQLRDTQARIEEVTARIGEMQVEDALARRLATVPGVGTISSSAFAATTPDVAAFRSARDYAAWLGLTPRAHSSGGKERLGRISKAGNRYLRRLLYLGAMAQISARRGRREGSSGRVPDWLDRMLARKPVKVVAIALANRMARTIWALIRRGDSYRNTVA</sequence>
<dbReference type="RefSeq" id="WP_094023735.1">
    <property type="nucleotide sequence ID" value="NZ_FXYF01000029.1"/>
</dbReference>
<protein>
    <submittedName>
        <fullName evidence="4">Transposase IS116/IS110/IS902 family protein</fullName>
    </submittedName>
</protein>
<feature type="domain" description="Transposase IS116/IS110/IS902 C-terminal" evidence="3">
    <location>
        <begin position="208"/>
        <end position="286"/>
    </location>
</feature>
<dbReference type="InterPro" id="IPR002525">
    <property type="entry name" value="Transp_IS110-like_N"/>
</dbReference>
<dbReference type="PANTHER" id="PTHR33055">
    <property type="entry name" value="TRANSPOSASE FOR INSERTION SEQUENCE ELEMENT IS1111A"/>
    <property type="match status" value="1"/>
</dbReference>
<dbReference type="Pfam" id="PF02371">
    <property type="entry name" value="Transposase_20"/>
    <property type="match status" value="1"/>
</dbReference>
<name>A0A238L6V5_9RHOB</name>
<evidence type="ECO:0000259" key="2">
    <source>
        <dbReference type="Pfam" id="PF01548"/>
    </source>
</evidence>
<gene>
    <name evidence="4" type="ORF">MAA8898_05025</name>
</gene>
<reference evidence="4 5" key="1">
    <citation type="submission" date="2017-05" db="EMBL/GenBank/DDBJ databases">
        <authorList>
            <person name="Song R."/>
            <person name="Chenine A.L."/>
            <person name="Ruprecht R.M."/>
        </authorList>
    </citation>
    <scope>NUCLEOTIDE SEQUENCE [LARGE SCALE GENOMIC DNA]</scope>
    <source>
        <strain evidence="4 5">CECT 8898</strain>
    </source>
</reference>
<feature type="domain" description="Transposase IS110-like N-terminal" evidence="2">
    <location>
        <begin position="7"/>
        <end position="146"/>
    </location>
</feature>
<dbReference type="Pfam" id="PF01548">
    <property type="entry name" value="DEDD_Tnp_IS110"/>
    <property type="match status" value="1"/>
</dbReference>
<accession>A0A238L6V5</accession>
<evidence type="ECO:0000256" key="1">
    <source>
        <dbReference type="SAM" id="Coils"/>
    </source>
</evidence>
<dbReference type="EMBL" id="FXYF01000029">
    <property type="protein sequence ID" value="SMX50825.1"/>
    <property type="molecule type" value="Genomic_DNA"/>
</dbReference>
<evidence type="ECO:0000259" key="3">
    <source>
        <dbReference type="Pfam" id="PF02371"/>
    </source>
</evidence>
<dbReference type="Proteomes" id="UP000207598">
    <property type="component" value="Unassembled WGS sequence"/>
</dbReference>
<evidence type="ECO:0000313" key="5">
    <source>
        <dbReference type="Proteomes" id="UP000207598"/>
    </source>
</evidence>
<dbReference type="GO" id="GO:0003677">
    <property type="term" value="F:DNA binding"/>
    <property type="evidence" value="ECO:0007669"/>
    <property type="project" value="InterPro"/>
</dbReference>